<gene>
    <name evidence="1" type="ORF">LSAA_10098</name>
</gene>
<evidence type="ECO:0000313" key="2">
    <source>
        <dbReference type="Proteomes" id="UP000675881"/>
    </source>
</evidence>
<dbReference type="PANTHER" id="PTHR23278:SF19">
    <property type="entry name" value="OBSCURIN"/>
    <property type="match status" value="1"/>
</dbReference>
<reference evidence="1" key="1">
    <citation type="submission" date="2021-02" db="EMBL/GenBank/DDBJ databases">
        <authorList>
            <person name="Bekaert M."/>
        </authorList>
    </citation>
    <scope>NUCLEOTIDE SEQUENCE</scope>
    <source>
        <strain evidence="1">IoA-00</strain>
    </source>
</reference>
<dbReference type="Gene3D" id="2.60.40.10">
    <property type="entry name" value="Immunoglobulins"/>
    <property type="match status" value="1"/>
</dbReference>
<dbReference type="InterPro" id="IPR036179">
    <property type="entry name" value="Ig-like_dom_sf"/>
</dbReference>
<dbReference type="SMART" id="SM00409">
    <property type="entry name" value="IG"/>
    <property type="match status" value="1"/>
</dbReference>
<dbReference type="AlphaFoldDB" id="A0A7R8CVM9"/>
<name>A0A7R8CVM9_LEPSM</name>
<dbReference type="SUPFAM" id="SSF48726">
    <property type="entry name" value="Immunoglobulin"/>
    <property type="match status" value="1"/>
</dbReference>
<keyword evidence="2" id="KW-1185">Reference proteome</keyword>
<dbReference type="InterPro" id="IPR013106">
    <property type="entry name" value="Ig_V-set"/>
</dbReference>
<dbReference type="Proteomes" id="UP000675881">
    <property type="component" value="Chromosome 5"/>
</dbReference>
<dbReference type="EMBL" id="HG994584">
    <property type="protein sequence ID" value="CAF2944856.1"/>
    <property type="molecule type" value="Genomic_DNA"/>
</dbReference>
<dbReference type="InterPro" id="IPR007110">
    <property type="entry name" value="Ig-like_dom"/>
</dbReference>
<sequence length="179" mass="20477">MHCSWIFYFLVFHTIRKVEGASQTGFIISDFTPLPEVPSSTEYEDDEKPIPIIDVYAVVGDKAELPCNIQPSDPSDDVLFGPLVQGPRAGKPLYSFDVRGRLEDDAKHWSAKHPFGNRAYFRVGNDPTFLLIDAIRLEDEGVYRCRVDYRNSPTRNIKLNLTVVGKSVSRVYIHIYLYY</sequence>
<dbReference type="PROSITE" id="PS50835">
    <property type="entry name" value="IG_LIKE"/>
    <property type="match status" value="1"/>
</dbReference>
<dbReference type="PANTHER" id="PTHR23278">
    <property type="entry name" value="SIDESTEP PROTEIN"/>
    <property type="match status" value="1"/>
</dbReference>
<organism evidence="1 2">
    <name type="scientific">Lepeophtheirus salmonis</name>
    <name type="common">Salmon louse</name>
    <name type="synonym">Caligus salmonis</name>
    <dbReference type="NCBI Taxonomy" id="72036"/>
    <lineage>
        <taxon>Eukaryota</taxon>
        <taxon>Metazoa</taxon>
        <taxon>Ecdysozoa</taxon>
        <taxon>Arthropoda</taxon>
        <taxon>Crustacea</taxon>
        <taxon>Multicrustacea</taxon>
        <taxon>Hexanauplia</taxon>
        <taxon>Copepoda</taxon>
        <taxon>Siphonostomatoida</taxon>
        <taxon>Caligidae</taxon>
        <taxon>Lepeophtheirus</taxon>
    </lineage>
</organism>
<proteinExistence type="predicted"/>
<dbReference type="InterPro" id="IPR003599">
    <property type="entry name" value="Ig_sub"/>
</dbReference>
<dbReference type="InterPro" id="IPR013783">
    <property type="entry name" value="Ig-like_fold"/>
</dbReference>
<dbReference type="OrthoDB" id="6431884at2759"/>
<accession>A0A7R8CVM9</accession>
<protein>
    <submittedName>
        <fullName evidence="1">(salmon louse) hypothetical protein</fullName>
    </submittedName>
</protein>
<dbReference type="Pfam" id="PF07686">
    <property type="entry name" value="V-set"/>
    <property type="match status" value="1"/>
</dbReference>
<evidence type="ECO:0000313" key="1">
    <source>
        <dbReference type="EMBL" id="CAF2944856.1"/>
    </source>
</evidence>